<dbReference type="GO" id="GO:0016757">
    <property type="term" value="F:glycosyltransferase activity"/>
    <property type="evidence" value="ECO:0007669"/>
    <property type="project" value="TreeGrafter"/>
</dbReference>
<proteinExistence type="predicted"/>
<name>A0A917DIG6_9MICO</name>
<reference evidence="1" key="1">
    <citation type="journal article" date="2014" name="Int. J. Syst. Evol. Microbiol.">
        <title>Complete genome sequence of Corynebacterium casei LMG S-19264T (=DSM 44701T), isolated from a smear-ripened cheese.</title>
        <authorList>
            <consortium name="US DOE Joint Genome Institute (JGI-PGF)"/>
            <person name="Walter F."/>
            <person name="Albersmeier A."/>
            <person name="Kalinowski J."/>
            <person name="Ruckert C."/>
        </authorList>
    </citation>
    <scope>NUCLEOTIDE SEQUENCE</scope>
    <source>
        <strain evidence="1">CGMCC 1.15152</strain>
    </source>
</reference>
<dbReference type="PANTHER" id="PTHR21015">
    <property type="entry name" value="UDP-N-ACETYLGLUCOSAMINE--N-ACETYLMURAMYL-(PENTAPEPTIDE) PYROPHOSPHORYL-UNDECAPRENOL N-ACETYLGLUCOSAMINE TRANSFERASE 1"/>
    <property type="match status" value="1"/>
</dbReference>
<reference evidence="1" key="2">
    <citation type="submission" date="2020-09" db="EMBL/GenBank/DDBJ databases">
        <authorList>
            <person name="Sun Q."/>
            <person name="Zhou Y."/>
        </authorList>
    </citation>
    <scope>NUCLEOTIDE SEQUENCE</scope>
    <source>
        <strain evidence="1">CGMCC 1.15152</strain>
    </source>
</reference>
<dbReference type="EMBL" id="BMHO01000001">
    <property type="protein sequence ID" value="GGD40395.1"/>
    <property type="molecule type" value="Genomic_DNA"/>
</dbReference>
<dbReference type="RefSeq" id="WP_188712229.1">
    <property type="nucleotide sequence ID" value="NZ_BMHO01000001.1"/>
</dbReference>
<dbReference type="AlphaFoldDB" id="A0A917DIG6"/>
<keyword evidence="2" id="KW-1185">Reference proteome</keyword>
<dbReference type="SUPFAM" id="SSF53756">
    <property type="entry name" value="UDP-Glycosyltransferase/glycogen phosphorylase"/>
    <property type="match status" value="1"/>
</dbReference>
<dbReference type="Proteomes" id="UP000633205">
    <property type="component" value="Unassembled WGS sequence"/>
</dbReference>
<accession>A0A917DIG6</accession>
<evidence type="ECO:0000313" key="1">
    <source>
        <dbReference type="EMBL" id="GGD40395.1"/>
    </source>
</evidence>
<dbReference type="PANTHER" id="PTHR21015:SF28">
    <property type="entry name" value="SLL1722 PROTEIN"/>
    <property type="match status" value="1"/>
</dbReference>
<protein>
    <submittedName>
        <fullName evidence="1">Membrane protein</fullName>
    </submittedName>
</protein>
<gene>
    <name evidence="1" type="ORF">GCM10010915_21530</name>
</gene>
<organism evidence="1 2">
    <name type="scientific">Microbacterium faecale</name>
    <dbReference type="NCBI Taxonomy" id="1804630"/>
    <lineage>
        <taxon>Bacteria</taxon>
        <taxon>Bacillati</taxon>
        <taxon>Actinomycetota</taxon>
        <taxon>Actinomycetes</taxon>
        <taxon>Micrococcales</taxon>
        <taxon>Microbacteriaceae</taxon>
        <taxon>Microbacterium</taxon>
    </lineage>
</organism>
<dbReference type="Gene3D" id="3.40.50.2000">
    <property type="entry name" value="Glycogen Phosphorylase B"/>
    <property type="match status" value="1"/>
</dbReference>
<sequence length="407" mass="43655">MTITREAPLAPVPGAAHAGPPRVALYSHDALGLGHIRRNLALAHALAGSAEAPDILLLTSAPEVVAGDRPDRCDVVALPGVAKSADGTYTSRHLSLDRGHLGRMREGILSAALDAFRPDVLIVDKHPRGLSGELEPALEMLAAHGTRVVLGIRDVLDDPLVTRQEWLADRTRDALARWYHQIWVYGDRRLHDPLALLPIPRHIAQNVVYTGYLAHGRGTSGRRPAQWPYALAAFGGGADGFTVADAFVRSELPHGYDGILLAGPQMPPEQVRDLERIAAQRTDMRVVASVDDAAGLVAGAAALVGMGGYNTVCEAIAARTPMLVIPRVVPRREQLVRASVMSEAGLIDMLLPESLSPEAISAWLRMSTLRADRPTPASVDLDGLRRIPGLVEGLVASRRKDVAHAHL</sequence>
<evidence type="ECO:0000313" key="2">
    <source>
        <dbReference type="Proteomes" id="UP000633205"/>
    </source>
</evidence>
<comment type="caution">
    <text evidence="1">The sequence shown here is derived from an EMBL/GenBank/DDBJ whole genome shotgun (WGS) entry which is preliminary data.</text>
</comment>